<dbReference type="Proteomes" id="UP000649753">
    <property type="component" value="Unassembled WGS sequence"/>
</dbReference>
<protein>
    <submittedName>
        <fullName evidence="1">Uncharacterized protein</fullName>
    </submittedName>
</protein>
<comment type="caution">
    <text evidence="1">The sequence shown here is derived from an EMBL/GenBank/DDBJ whole genome shotgun (WGS) entry which is preliminary data.</text>
</comment>
<dbReference type="SUPFAM" id="SSF102405">
    <property type="entry name" value="MCP/YpsA-like"/>
    <property type="match status" value="1"/>
</dbReference>
<keyword evidence="2" id="KW-1185">Reference proteome</keyword>
<proteinExistence type="predicted"/>
<sequence length="160" mass="17520">MARIGVTGHVVLADGTAELVYARLTEELQRYAGPDLLGITCLADGADQLFARAVLACGGRYEAVIPARDYRRRAVEAHNRAAFDELLRRASAVSYMPFAESGREAYLAASMEMLHRCEQLFAVWDGLPSADIGDTADVVRAAHSRHLPVTVLWPTGARRH</sequence>
<evidence type="ECO:0000313" key="1">
    <source>
        <dbReference type="EMBL" id="MBE1492082.1"/>
    </source>
</evidence>
<dbReference type="Gene3D" id="3.40.50.450">
    <property type="match status" value="1"/>
</dbReference>
<organism evidence="1 2">
    <name type="scientific">Plantactinospora soyae</name>
    <dbReference type="NCBI Taxonomy" id="1544732"/>
    <lineage>
        <taxon>Bacteria</taxon>
        <taxon>Bacillati</taxon>
        <taxon>Actinomycetota</taxon>
        <taxon>Actinomycetes</taxon>
        <taxon>Micromonosporales</taxon>
        <taxon>Micromonosporaceae</taxon>
        <taxon>Plantactinospora</taxon>
    </lineage>
</organism>
<gene>
    <name evidence="1" type="ORF">H4W31_007720</name>
</gene>
<evidence type="ECO:0000313" key="2">
    <source>
        <dbReference type="Proteomes" id="UP000649753"/>
    </source>
</evidence>
<reference evidence="1" key="1">
    <citation type="submission" date="2020-10" db="EMBL/GenBank/DDBJ databases">
        <title>Sequencing the genomes of 1000 actinobacteria strains.</title>
        <authorList>
            <person name="Klenk H.-P."/>
        </authorList>
    </citation>
    <scope>NUCLEOTIDE SEQUENCE</scope>
    <source>
        <strain evidence="1">DSM 46832</strain>
    </source>
</reference>
<dbReference type="RefSeq" id="WP_192771046.1">
    <property type="nucleotide sequence ID" value="NZ_JADBEB010000001.1"/>
</dbReference>
<dbReference type="AlphaFoldDB" id="A0A927MCI8"/>
<accession>A0A927MCI8</accession>
<name>A0A927MCI8_9ACTN</name>
<dbReference type="EMBL" id="JADBEB010000001">
    <property type="protein sequence ID" value="MBE1492082.1"/>
    <property type="molecule type" value="Genomic_DNA"/>
</dbReference>